<keyword evidence="2" id="KW-1185">Reference proteome</keyword>
<proteinExistence type="predicted"/>
<evidence type="ECO:0000313" key="1">
    <source>
        <dbReference type="EMBL" id="CBY92986.1"/>
    </source>
</evidence>
<dbReference type="EMBL" id="FR773153">
    <property type="protein sequence ID" value="CBY92986.1"/>
    <property type="molecule type" value="Genomic_DNA"/>
</dbReference>
<dbReference type="Proteomes" id="UP000008637">
    <property type="component" value="Chromosome"/>
</dbReference>
<sequence length="201" mass="21633">MSPLSKVGLGFAGLTGVSGAGYLGFQQFSKNPKESFKSKYALAVKDFLSNDATLTKKLNSLGGDSSSPKHPDLVNAKKLKGESKVTDATASLKKGCEDIHNKPIDSGFFEDFKNYCSFNNEDKIEGNKTLVAASGDVASKQQAFSNKNLDQLQKGFKGIAKPAGSPADTNWQNSMLTECKKLATEIFEGEIPNFKEFCVKG</sequence>
<evidence type="ECO:0000313" key="2">
    <source>
        <dbReference type="Proteomes" id="UP000008637"/>
    </source>
</evidence>
<dbReference type="AlphaFoldDB" id="E8ZIL5"/>
<organism evidence="1 2">
    <name type="scientific">Mycoplasma haemofelis (strain Langford 1)</name>
    <name type="common">Haemobartonella felis</name>
    <dbReference type="NCBI Taxonomy" id="941640"/>
    <lineage>
        <taxon>Bacteria</taxon>
        <taxon>Bacillati</taxon>
        <taxon>Mycoplasmatota</taxon>
        <taxon>Mollicutes</taxon>
        <taxon>Mycoplasmataceae</taxon>
        <taxon>Mycoplasma</taxon>
    </lineage>
</organism>
<protein>
    <submittedName>
        <fullName evidence="1">Uncharacterized protein</fullName>
    </submittedName>
</protein>
<dbReference type="KEGG" id="mha:HF1_09780"/>
<dbReference type="OrthoDB" id="9827828at2"/>
<name>E8ZIL5_MYCHL</name>
<gene>
    <name evidence="1" type="ordered locus">HF1_09780</name>
</gene>
<reference evidence="1 2" key="1">
    <citation type="journal article" date="2011" name="J. Bacteriol.">
        <title>Complete genome sequence of Mycoplasma haemofelis, a hemotropic mycoplasma.</title>
        <authorList>
            <person name="Barker E.N."/>
            <person name="Helps C.R."/>
            <person name="Peters I.R."/>
            <person name="Darby A.C."/>
            <person name="Radford A.D."/>
            <person name="Tasker S."/>
        </authorList>
    </citation>
    <scope>NUCLEOTIDE SEQUENCE [LARGE SCALE GENOMIC DNA]</scope>
    <source>
        <strain evidence="1 2">Langford 1</strain>
    </source>
</reference>
<dbReference type="HOGENOM" id="CLU_096783_0_0_14"/>
<accession>E8ZIL5</accession>